<accession>A0AA39Q0S9</accession>
<dbReference type="AlphaFoldDB" id="A0AA39Q0S9"/>
<gene>
    <name evidence="2" type="ORF">EDD18DRAFT_1178484</name>
</gene>
<feature type="chain" id="PRO_5041312682" description="Secreted protein" evidence="1">
    <location>
        <begin position="18"/>
        <end position="75"/>
    </location>
</feature>
<organism evidence="2 3">
    <name type="scientific">Armillaria luteobubalina</name>
    <dbReference type="NCBI Taxonomy" id="153913"/>
    <lineage>
        <taxon>Eukaryota</taxon>
        <taxon>Fungi</taxon>
        <taxon>Dikarya</taxon>
        <taxon>Basidiomycota</taxon>
        <taxon>Agaricomycotina</taxon>
        <taxon>Agaricomycetes</taxon>
        <taxon>Agaricomycetidae</taxon>
        <taxon>Agaricales</taxon>
        <taxon>Marasmiineae</taxon>
        <taxon>Physalacriaceae</taxon>
        <taxon>Armillaria</taxon>
    </lineage>
</organism>
<evidence type="ECO:0000313" key="2">
    <source>
        <dbReference type="EMBL" id="KAK0493520.1"/>
    </source>
</evidence>
<evidence type="ECO:0008006" key="4">
    <source>
        <dbReference type="Google" id="ProtNLM"/>
    </source>
</evidence>
<evidence type="ECO:0000313" key="3">
    <source>
        <dbReference type="Proteomes" id="UP001175228"/>
    </source>
</evidence>
<proteinExistence type="predicted"/>
<keyword evidence="1" id="KW-0732">Signal</keyword>
<protein>
    <recommendedName>
        <fullName evidence="4">Secreted protein</fullName>
    </recommendedName>
</protein>
<comment type="caution">
    <text evidence="2">The sequence shown here is derived from an EMBL/GenBank/DDBJ whole genome shotgun (WGS) entry which is preliminary data.</text>
</comment>
<evidence type="ECO:0000256" key="1">
    <source>
        <dbReference type="SAM" id="SignalP"/>
    </source>
</evidence>
<name>A0AA39Q0S9_9AGAR</name>
<feature type="signal peptide" evidence="1">
    <location>
        <begin position="1"/>
        <end position="17"/>
    </location>
</feature>
<keyword evidence="3" id="KW-1185">Reference proteome</keyword>
<sequence>MLSLGIIVMHLGTYCLLVVPVIQDSAFHLSAAPPLCLEVIFISTPTEELPDNEDAHKFCTECRREKNTTRHYHRE</sequence>
<dbReference type="EMBL" id="JAUEPU010000024">
    <property type="protein sequence ID" value="KAK0493520.1"/>
    <property type="molecule type" value="Genomic_DNA"/>
</dbReference>
<reference evidence="2" key="1">
    <citation type="submission" date="2023-06" db="EMBL/GenBank/DDBJ databases">
        <authorList>
            <consortium name="Lawrence Berkeley National Laboratory"/>
            <person name="Ahrendt S."/>
            <person name="Sahu N."/>
            <person name="Indic B."/>
            <person name="Wong-Bajracharya J."/>
            <person name="Merenyi Z."/>
            <person name="Ke H.-M."/>
            <person name="Monk M."/>
            <person name="Kocsube S."/>
            <person name="Drula E."/>
            <person name="Lipzen A."/>
            <person name="Balint B."/>
            <person name="Henrissat B."/>
            <person name="Andreopoulos B."/>
            <person name="Martin F.M."/>
            <person name="Harder C.B."/>
            <person name="Rigling D."/>
            <person name="Ford K.L."/>
            <person name="Foster G.D."/>
            <person name="Pangilinan J."/>
            <person name="Papanicolaou A."/>
            <person name="Barry K."/>
            <person name="LaButti K."/>
            <person name="Viragh M."/>
            <person name="Koriabine M."/>
            <person name="Yan M."/>
            <person name="Riley R."/>
            <person name="Champramary S."/>
            <person name="Plett K.L."/>
            <person name="Tsai I.J."/>
            <person name="Slot J."/>
            <person name="Sipos G."/>
            <person name="Plett J."/>
            <person name="Nagy L.G."/>
            <person name="Grigoriev I.V."/>
        </authorList>
    </citation>
    <scope>NUCLEOTIDE SEQUENCE</scope>
    <source>
        <strain evidence="2">HWK02</strain>
    </source>
</reference>
<dbReference type="Proteomes" id="UP001175228">
    <property type="component" value="Unassembled WGS sequence"/>
</dbReference>